<protein>
    <submittedName>
        <fullName evidence="2">Uncharacterized protein</fullName>
    </submittedName>
</protein>
<dbReference type="GO" id="GO:0005768">
    <property type="term" value="C:endosome"/>
    <property type="evidence" value="ECO:0007669"/>
    <property type="project" value="TreeGrafter"/>
</dbReference>
<evidence type="ECO:0000313" key="3">
    <source>
        <dbReference type="Proteomes" id="UP001460270"/>
    </source>
</evidence>
<keyword evidence="3" id="KW-1185">Reference proteome</keyword>
<organism evidence="2 3">
    <name type="scientific">Mugilogobius chulae</name>
    <name type="common">yellowstripe goby</name>
    <dbReference type="NCBI Taxonomy" id="88201"/>
    <lineage>
        <taxon>Eukaryota</taxon>
        <taxon>Metazoa</taxon>
        <taxon>Chordata</taxon>
        <taxon>Craniata</taxon>
        <taxon>Vertebrata</taxon>
        <taxon>Euteleostomi</taxon>
        <taxon>Actinopterygii</taxon>
        <taxon>Neopterygii</taxon>
        <taxon>Teleostei</taxon>
        <taxon>Neoteleostei</taxon>
        <taxon>Acanthomorphata</taxon>
        <taxon>Gobiaria</taxon>
        <taxon>Gobiiformes</taxon>
        <taxon>Gobioidei</taxon>
        <taxon>Gobiidae</taxon>
        <taxon>Gobionellinae</taxon>
        <taxon>Mugilogobius</taxon>
    </lineage>
</organism>
<comment type="caution">
    <text evidence="2">The sequence shown here is derived from an EMBL/GenBank/DDBJ whole genome shotgun (WGS) entry which is preliminary data.</text>
</comment>
<gene>
    <name evidence="2" type="ORF">WMY93_032725</name>
</gene>
<dbReference type="PANTHER" id="PTHR45850">
    <property type="entry name" value="SORTING NEXIN FAMILY MEMBER"/>
    <property type="match status" value="1"/>
</dbReference>
<dbReference type="GO" id="GO:0042147">
    <property type="term" value="P:retrograde transport, endosome to Golgi"/>
    <property type="evidence" value="ECO:0007669"/>
    <property type="project" value="TreeGrafter"/>
</dbReference>
<name>A0AAW0MIV7_9GOBI</name>
<evidence type="ECO:0000313" key="2">
    <source>
        <dbReference type="EMBL" id="KAK7880647.1"/>
    </source>
</evidence>
<feature type="compositionally biased region" description="Basic and acidic residues" evidence="1">
    <location>
        <begin position="41"/>
        <end position="64"/>
    </location>
</feature>
<evidence type="ECO:0000256" key="1">
    <source>
        <dbReference type="SAM" id="MobiDB-lite"/>
    </source>
</evidence>
<proteinExistence type="predicted"/>
<feature type="region of interest" description="Disordered" evidence="1">
    <location>
        <begin position="29"/>
        <end position="70"/>
    </location>
</feature>
<feature type="compositionally biased region" description="Low complexity" evidence="1">
    <location>
        <begin position="29"/>
        <end position="40"/>
    </location>
</feature>
<dbReference type="EMBL" id="JBBPFD010000064">
    <property type="protein sequence ID" value="KAK7880647.1"/>
    <property type="molecule type" value="Genomic_DNA"/>
</dbReference>
<reference evidence="3" key="1">
    <citation type="submission" date="2024-04" db="EMBL/GenBank/DDBJ databases">
        <title>Salinicola lusitanus LLJ914,a marine bacterium isolated from the Okinawa Trough.</title>
        <authorList>
            <person name="Li J."/>
        </authorList>
    </citation>
    <scope>NUCLEOTIDE SEQUENCE [LARGE SCALE GENOMIC DNA]</scope>
</reference>
<dbReference type="AlphaFoldDB" id="A0AAW0MIV7"/>
<accession>A0AAW0MIV7</accession>
<dbReference type="Proteomes" id="UP001460270">
    <property type="component" value="Unassembled WGS sequence"/>
</dbReference>
<sequence length="134" mass="15231">MKTLTKLWDKARAKNRDVLRLRRVNNSAATSLRRSATAPSKVRELIDFKTHTQKESHTEPKHVSASEASEASQLIDFKTHTQTLHMCQQLIDFKTRRVAAFRKNLVELAELELKHAKGNLQLLQSCLGVLKGNT</sequence>
<dbReference type="GO" id="GO:0005829">
    <property type="term" value="C:cytosol"/>
    <property type="evidence" value="ECO:0007669"/>
    <property type="project" value="GOC"/>
</dbReference>
<dbReference type="PANTHER" id="PTHR45850:SF4">
    <property type="entry name" value="SORTING NEXIN-6"/>
    <property type="match status" value="1"/>
</dbReference>